<organism evidence="3 4">
    <name type="scientific">Pseudocohnilembus persalinus</name>
    <name type="common">Ciliate</name>
    <dbReference type="NCBI Taxonomy" id="266149"/>
    <lineage>
        <taxon>Eukaryota</taxon>
        <taxon>Sar</taxon>
        <taxon>Alveolata</taxon>
        <taxon>Ciliophora</taxon>
        <taxon>Intramacronucleata</taxon>
        <taxon>Oligohymenophorea</taxon>
        <taxon>Scuticociliatia</taxon>
        <taxon>Philasterida</taxon>
        <taxon>Pseudocohnilembidae</taxon>
        <taxon>Pseudocohnilembus</taxon>
    </lineage>
</organism>
<feature type="transmembrane region" description="Helical" evidence="2">
    <location>
        <begin position="99"/>
        <end position="121"/>
    </location>
</feature>
<keyword evidence="4" id="KW-1185">Reference proteome</keyword>
<evidence type="ECO:0000256" key="2">
    <source>
        <dbReference type="SAM" id="Phobius"/>
    </source>
</evidence>
<gene>
    <name evidence="3" type="ORF">PPERSA_10532</name>
</gene>
<keyword evidence="2" id="KW-1133">Transmembrane helix</keyword>
<dbReference type="Proteomes" id="UP000054937">
    <property type="component" value="Unassembled WGS sequence"/>
</dbReference>
<dbReference type="EMBL" id="LDAU01000028">
    <property type="protein sequence ID" value="KRX10433.1"/>
    <property type="molecule type" value="Genomic_DNA"/>
</dbReference>
<keyword evidence="2" id="KW-0472">Membrane</keyword>
<evidence type="ECO:0000313" key="4">
    <source>
        <dbReference type="Proteomes" id="UP000054937"/>
    </source>
</evidence>
<feature type="region of interest" description="Disordered" evidence="1">
    <location>
        <begin position="192"/>
        <end position="218"/>
    </location>
</feature>
<proteinExistence type="predicted"/>
<evidence type="ECO:0000256" key="1">
    <source>
        <dbReference type="SAM" id="MobiDB-lite"/>
    </source>
</evidence>
<keyword evidence="2" id="KW-0812">Transmembrane</keyword>
<dbReference type="InParanoid" id="A0A0V0R7E9"/>
<sequence>MGVEIKTGQGKIETSENLHEVQWKQLDRSKFLNQRDYLMFYTILTQIPDSHKRIQESKRELFIDTYLKARNNRYIFTSASSFFLFGTFGYSILSKQISIKKGLLGLIGGTIITNILNVTVFEKMYNKQFLQTMKNITTEHIDILQDPQYMYIEEDLKANIELKKAIEEQKQNLLIASRASSLEEAEQMIKENNKKNRNQMSVNSNDQQNNQDNFNVFSFGNTSDILNNNAQTQNDNVQKKL</sequence>
<comment type="caution">
    <text evidence="3">The sequence shown here is derived from an EMBL/GenBank/DDBJ whole genome shotgun (WGS) entry which is preliminary data.</text>
</comment>
<dbReference type="AlphaFoldDB" id="A0A0V0R7E9"/>
<feature type="transmembrane region" description="Helical" evidence="2">
    <location>
        <begin position="74"/>
        <end position="93"/>
    </location>
</feature>
<name>A0A0V0R7E9_PSEPJ</name>
<reference evidence="3 4" key="1">
    <citation type="journal article" date="2015" name="Sci. Rep.">
        <title>Genome of the facultative scuticociliatosis pathogen Pseudocohnilembus persalinus provides insight into its virulence through horizontal gene transfer.</title>
        <authorList>
            <person name="Xiong J."/>
            <person name="Wang G."/>
            <person name="Cheng J."/>
            <person name="Tian M."/>
            <person name="Pan X."/>
            <person name="Warren A."/>
            <person name="Jiang C."/>
            <person name="Yuan D."/>
            <person name="Miao W."/>
        </authorList>
    </citation>
    <scope>NUCLEOTIDE SEQUENCE [LARGE SCALE GENOMIC DNA]</scope>
    <source>
        <strain evidence="3">36N120E</strain>
    </source>
</reference>
<protein>
    <submittedName>
        <fullName evidence="3">Uncharacterized protein</fullName>
    </submittedName>
</protein>
<feature type="compositionally biased region" description="Low complexity" evidence="1">
    <location>
        <begin position="201"/>
        <end position="218"/>
    </location>
</feature>
<accession>A0A0V0R7E9</accession>
<evidence type="ECO:0000313" key="3">
    <source>
        <dbReference type="EMBL" id="KRX10433.1"/>
    </source>
</evidence>